<evidence type="ECO:0000313" key="3">
    <source>
        <dbReference type="Proteomes" id="UP000276443"/>
    </source>
</evidence>
<dbReference type="AlphaFoldDB" id="A0A3N5BJS8"/>
<evidence type="ECO:0000313" key="2">
    <source>
        <dbReference type="EMBL" id="RPF55510.1"/>
    </source>
</evidence>
<comment type="caution">
    <text evidence="2">The sequence shown here is derived from an EMBL/GenBank/DDBJ whole genome shotgun (WGS) entry which is preliminary data.</text>
</comment>
<feature type="signal peptide" evidence="1">
    <location>
        <begin position="1"/>
        <end position="22"/>
    </location>
</feature>
<keyword evidence="2" id="KW-0449">Lipoprotein</keyword>
<dbReference type="EMBL" id="RKRF01000007">
    <property type="protein sequence ID" value="RPF55510.1"/>
    <property type="molecule type" value="Genomic_DNA"/>
</dbReference>
<dbReference type="Pfam" id="PF09580">
    <property type="entry name" value="Spore_YhcN_YlaJ"/>
    <property type="match status" value="1"/>
</dbReference>
<dbReference type="RefSeq" id="WP_124219233.1">
    <property type="nucleotide sequence ID" value="NZ_RKRF01000007.1"/>
</dbReference>
<dbReference type="OrthoDB" id="2965753at2"/>
<keyword evidence="3" id="KW-1185">Reference proteome</keyword>
<protein>
    <submittedName>
        <fullName evidence="2">Sporulation lipoprotein YhcN/YlaJ</fullName>
    </submittedName>
</protein>
<name>A0A3N5BJS8_9BACI</name>
<dbReference type="Proteomes" id="UP000276443">
    <property type="component" value="Unassembled WGS sequence"/>
</dbReference>
<accession>A0A3N5BJS8</accession>
<proteinExistence type="predicted"/>
<organism evidence="2 3">
    <name type="scientific">Aquisalibacillus elongatus</name>
    <dbReference type="NCBI Taxonomy" id="485577"/>
    <lineage>
        <taxon>Bacteria</taxon>
        <taxon>Bacillati</taxon>
        <taxon>Bacillota</taxon>
        <taxon>Bacilli</taxon>
        <taxon>Bacillales</taxon>
        <taxon>Bacillaceae</taxon>
        <taxon>Aquisalibacillus</taxon>
    </lineage>
</organism>
<gene>
    <name evidence="2" type="ORF">EDC24_0388</name>
</gene>
<evidence type="ECO:0000256" key="1">
    <source>
        <dbReference type="SAM" id="SignalP"/>
    </source>
</evidence>
<reference evidence="2 3" key="1">
    <citation type="submission" date="2018-11" db="EMBL/GenBank/DDBJ databases">
        <title>Genomic Encyclopedia of Type Strains, Phase IV (KMG-IV): sequencing the most valuable type-strain genomes for metagenomic binning, comparative biology and taxonomic classification.</title>
        <authorList>
            <person name="Goeker M."/>
        </authorList>
    </citation>
    <scope>NUCLEOTIDE SEQUENCE [LARGE SCALE GENOMIC DNA]</scope>
    <source>
        <strain evidence="2 3">DSM 18090</strain>
    </source>
</reference>
<dbReference type="InterPro" id="IPR019076">
    <property type="entry name" value="Spore_lipoprot_YhcN/YlaJ-like"/>
</dbReference>
<dbReference type="PROSITE" id="PS51257">
    <property type="entry name" value="PROKAR_LIPOPROTEIN"/>
    <property type="match status" value="1"/>
</dbReference>
<feature type="chain" id="PRO_5018198437" evidence="1">
    <location>
        <begin position="23"/>
        <end position="166"/>
    </location>
</feature>
<keyword evidence="1" id="KW-0732">Signal</keyword>
<sequence>MFKKLMLLISIGLLSACTFVNPDQEESWSDGEQTTDIQLDQKPSTEEKIRYNTYENPYEYYYDRETDNSLGNTDNNDRIRDEEFRERNEQNRQIYYDLRELDEVRDAGVSVQDNQIYVYIILESRSNEEETVEKVKEVVENITDRTDIIVNINEEFHNRIENRKKD</sequence>